<dbReference type="InterPro" id="IPR000415">
    <property type="entry name" value="Nitroreductase-like"/>
</dbReference>
<dbReference type="OrthoDB" id="8156917at2"/>
<accession>A0A1M5CIF6</accession>
<dbReference type="Gene3D" id="3.40.109.10">
    <property type="entry name" value="NADH Oxidase"/>
    <property type="match status" value="1"/>
</dbReference>
<dbReference type="InterPro" id="IPR050627">
    <property type="entry name" value="Nitroreductase/BluB"/>
</dbReference>
<dbReference type="AlphaFoldDB" id="A0A1M5CIF6"/>
<gene>
    <name evidence="2" type="ORF">SAMN05443575_0256</name>
</gene>
<dbReference type="RefSeq" id="WP_073384953.1">
    <property type="nucleotide sequence ID" value="NZ_FQVU01000001.1"/>
</dbReference>
<proteinExistence type="predicted"/>
<dbReference type="EMBL" id="FQVU01000001">
    <property type="protein sequence ID" value="SHF54533.1"/>
    <property type="molecule type" value="Genomic_DNA"/>
</dbReference>
<evidence type="ECO:0000313" key="2">
    <source>
        <dbReference type="EMBL" id="SHF54533.1"/>
    </source>
</evidence>
<reference evidence="2 3" key="1">
    <citation type="submission" date="2016-11" db="EMBL/GenBank/DDBJ databases">
        <authorList>
            <person name="Jaros S."/>
            <person name="Januszkiewicz K."/>
            <person name="Wedrychowicz H."/>
        </authorList>
    </citation>
    <scope>NUCLEOTIDE SEQUENCE [LARGE SCALE GENOMIC DNA]</scope>
    <source>
        <strain evidence="2 3">DSM 45627</strain>
    </source>
</reference>
<feature type="region of interest" description="Disordered" evidence="1">
    <location>
        <begin position="194"/>
        <end position="223"/>
    </location>
</feature>
<dbReference type="Proteomes" id="UP000186132">
    <property type="component" value="Unassembled WGS sequence"/>
</dbReference>
<evidence type="ECO:0000313" key="3">
    <source>
        <dbReference type="Proteomes" id="UP000186132"/>
    </source>
</evidence>
<protein>
    <submittedName>
        <fullName evidence="2">Nitroreductase family protein</fullName>
    </submittedName>
</protein>
<dbReference type="NCBIfam" id="NF047509">
    <property type="entry name" value="Rv3131_FMN_oxido"/>
    <property type="match status" value="1"/>
</dbReference>
<keyword evidence="3" id="KW-1185">Reference proteome</keyword>
<dbReference type="SUPFAM" id="SSF55469">
    <property type="entry name" value="FMN-dependent nitroreductase-like"/>
    <property type="match status" value="2"/>
</dbReference>
<name>A0A1M5CIF6_9ACTN</name>
<dbReference type="PANTHER" id="PTHR23026:SF123">
    <property type="entry name" value="NAD(P)H NITROREDUCTASE RV3131-RELATED"/>
    <property type="match status" value="1"/>
</dbReference>
<dbReference type="STRING" id="1206085.SAMN05443575_0256"/>
<sequence length="333" mass="36121">MPVLASSTVSQALRRAAVRATLAPSVHNTQPWRFVLGPDFLEVHADSARRLTVLDPSGRQLIISCGCALFNARVSLAAAGFRAGVERVRDPQHPTLLARITVDGETAPGDPETEALAALDPVVELRRTNRRQFADDPVPQELVESLVAAAAAEHAELDPVVRAEDRVVTAVLSQRADQQQNADPAYRAELRAWTSDDPRRDDGVPSSAVPHAVAGGHDEIPIRDFDTHGTGALPTETRSNLHQCLLLLGTSSDDTDAWLRAGEALERILLEITRHGFVASPLTQVIEVPVTRGALRRELRLATQPHVLLRVGRAAPTPAPRRRRLVDMLSDAP</sequence>
<dbReference type="GO" id="GO:0016491">
    <property type="term" value="F:oxidoreductase activity"/>
    <property type="evidence" value="ECO:0007669"/>
    <property type="project" value="InterPro"/>
</dbReference>
<feature type="compositionally biased region" description="Basic and acidic residues" evidence="1">
    <location>
        <begin position="194"/>
        <end position="203"/>
    </location>
</feature>
<evidence type="ECO:0000256" key="1">
    <source>
        <dbReference type="SAM" id="MobiDB-lite"/>
    </source>
</evidence>
<dbReference type="PANTHER" id="PTHR23026">
    <property type="entry name" value="NADPH NITROREDUCTASE"/>
    <property type="match status" value="1"/>
</dbReference>
<organism evidence="2 3">
    <name type="scientific">Jatrophihabitans endophyticus</name>
    <dbReference type="NCBI Taxonomy" id="1206085"/>
    <lineage>
        <taxon>Bacteria</taxon>
        <taxon>Bacillati</taxon>
        <taxon>Actinomycetota</taxon>
        <taxon>Actinomycetes</taxon>
        <taxon>Jatrophihabitantales</taxon>
        <taxon>Jatrophihabitantaceae</taxon>
        <taxon>Jatrophihabitans</taxon>
    </lineage>
</organism>